<dbReference type="Pfam" id="PF01553">
    <property type="entry name" value="Acyltransferase"/>
    <property type="match status" value="1"/>
</dbReference>
<evidence type="ECO:0000256" key="3">
    <source>
        <dbReference type="ARBA" id="ARBA00008655"/>
    </source>
</evidence>
<sequence>MVQDENRDSSSESESEFMSEKSSSEESFSLQGDPAEQSAFIAPANRQAEKKMTIALETEVLRGICDHPPLPPTPGQPSLFAVNMVLESATQAVQSIVQDQFSECFETPKSLHWNWNLWLMIGYIIGVIFRTFFVLPIRLTWVLIFAIMYFMFFFAIWGAHFLFHPPKLVTKRRIQAIGGWCARCILSSWSSVIVYHGVIPARRPNQIYVANHTSLVDFPVLMGAQPFSTIGQQQPGWIGGMQFMLKFYDCVWFNRLVANDRHKVLEAMKDHVADATKAPMLVFPEGVCVNNKFTVQFKVGAFQLGAEVCPIAIKYNTVFSNVYWNSKRESFTKYVLKLWHGWAIVGDVYFLPPMSIEPDETPQQFAGRVKEAISRKARLRSTEWNGYLKYFKPNKRFTDNLQKVQADIFLDQIAAYWPELYESVTAEDEDRKRV</sequence>
<evidence type="ECO:0000256" key="1">
    <source>
        <dbReference type="ARBA" id="ARBA00004370"/>
    </source>
</evidence>
<reference evidence="16" key="1">
    <citation type="submission" date="2021-05" db="EMBL/GenBank/DDBJ databases">
        <title>A free-living protist that lacks canonical eukaryotic 1 DNA replication and segregation systems.</title>
        <authorList>
            <person name="Salas-Leiva D.E."/>
            <person name="Tromer E.C."/>
            <person name="Curtis B.A."/>
            <person name="Jerlstrom-Hultqvist J."/>
            <person name="Kolisko M."/>
            <person name="Yi Z."/>
            <person name="Salas-Leiva J.S."/>
            <person name="Gallot-Lavallee L."/>
            <person name="Kops G.J.P.L."/>
            <person name="Archibald J.M."/>
            <person name="Simpson A.G.B."/>
            <person name="Roger A.J."/>
        </authorList>
    </citation>
    <scope>NUCLEOTIDE SEQUENCE</scope>
    <source>
        <strain evidence="16">BICM</strain>
    </source>
</reference>
<evidence type="ECO:0000256" key="5">
    <source>
        <dbReference type="ARBA" id="ARBA00022679"/>
    </source>
</evidence>
<keyword evidence="7 14" id="KW-1133">Transmembrane helix</keyword>
<feature type="transmembrane region" description="Helical" evidence="14">
    <location>
        <begin position="141"/>
        <end position="163"/>
    </location>
</feature>
<evidence type="ECO:0000256" key="4">
    <source>
        <dbReference type="ARBA" id="ARBA00022516"/>
    </source>
</evidence>
<keyword evidence="9 14" id="KW-0472">Membrane</keyword>
<keyword evidence="17" id="KW-1185">Reference proteome</keyword>
<dbReference type="EMBL" id="JAHDYR010000062">
    <property type="protein sequence ID" value="KAG9391063.1"/>
    <property type="molecule type" value="Genomic_DNA"/>
</dbReference>
<dbReference type="InterPro" id="IPR002123">
    <property type="entry name" value="Plipid/glycerol_acylTrfase"/>
</dbReference>
<organism evidence="16 17">
    <name type="scientific">Carpediemonas membranifera</name>
    <dbReference type="NCBI Taxonomy" id="201153"/>
    <lineage>
        <taxon>Eukaryota</taxon>
        <taxon>Metamonada</taxon>
        <taxon>Carpediemonas-like organisms</taxon>
        <taxon>Carpediemonas</taxon>
    </lineage>
</organism>
<evidence type="ECO:0000256" key="12">
    <source>
        <dbReference type="ARBA" id="ARBA00023315"/>
    </source>
</evidence>
<dbReference type="GO" id="GO:0019432">
    <property type="term" value="P:triglyceride biosynthetic process"/>
    <property type="evidence" value="ECO:0007669"/>
    <property type="project" value="TreeGrafter"/>
</dbReference>
<dbReference type="AlphaFoldDB" id="A0A8J6AQI2"/>
<proteinExistence type="inferred from homology"/>
<keyword evidence="6 14" id="KW-0812">Transmembrane</keyword>
<keyword evidence="8" id="KW-0443">Lipid metabolism</keyword>
<gene>
    <name evidence="16" type="ORF">J8273_7337</name>
</gene>
<feature type="domain" description="Phospholipid/glycerol acyltransferase" evidence="15">
    <location>
        <begin position="206"/>
        <end position="316"/>
    </location>
</feature>
<dbReference type="InterPro" id="IPR045252">
    <property type="entry name" value="LPCAT1-like"/>
</dbReference>
<comment type="caution">
    <text evidence="16">The sequence shown here is derived from an EMBL/GenBank/DDBJ whole genome shotgun (WGS) entry which is preliminary data.</text>
</comment>
<dbReference type="GO" id="GO:0004366">
    <property type="term" value="F:glycerol-3-phosphate O-acyltransferase activity"/>
    <property type="evidence" value="ECO:0007669"/>
    <property type="project" value="TreeGrafter"/>
</dbReference>
<evidence type="ECO:0000256" key="13">
    <source>
        <dbReference type="SAM" id="MobiDB-lite"/>
    </source>
</evidence>
<evidence type="ECO:0000256" key="11">
    <source>
        <dbReference type="ARBA" id="ARBA00023264"/>
    </source>
</evidence>
<comment type="similarity">
    <text evidence="3">Belongs to the 1-acyl-sn-glycerol-3-phosphate acyltransferase family.</text>
</comment>
<evidence type="ECO:0000256" key="10">
    <source>
        <dbReference type="ARBA" id="ARBA00023209"/>
    </source>
</evidence>
<evidence type="ECO:0000256" key="2">
    <source>
        <dbReference type="ARBA" id="ARBA00005189"/>
    </source>
</evidence>
<feature type="transmembrane region" description="Helical" evidence="14">
    <location>
        <begin position="115"/>
        <end position="135"/>
    </location>
</feature>
<evidence type="ECO:0000256" key="8">
    <source>
        <dbReference type="ARBA" id="ARBA00023098"/>
    </source>
</evidence>
<keyword evidence="5" id="KW-0808">Transferase</keyword>
<dbReference type="CDD" id="cd07991">
    <property type="entry name" value="LPLAT_LPCAT1-like"/>
    <property type="match status" value="1"/>
</dbReference>
<keyword evidence="12 16" id="KW-0012">Acyltransferase</keyword>
<dbReference type="Proteomes" id="UP000717585">
    <property type="component" value="Unassembled WGS sequence"/>
</dbReference>
<dbReference type="GO" id="GO:0008654">
    <property type="term" value="P:phospholipid biosynthetic process"/>
    <property type="evidence" value="ECO:0007669"/>
    <property type="project" value="UniProtKB-KW"/>
</dbReference>
<dbReference type="PANTHER" id="PTHR23063:SF2">
    <property type="entry name" value="GLYCEROL-3-PHOSPHATE ACYLTRANSFERASE 4, ISOFORM D-RELATED"/>
    <property type="match status" value="1"/>
</dbReference>
<dbReference type="OrthoDB" id="10051137at2759"/>
<protein>
    <submittedName>
        <fullName evidence="16">Acyltransferase</fullName>
    </submittedName>
</protein>
<evidence type="ECO:0000256" key="7">
    <source>
        <dbReference type="ARBA" id="ARBA00022989"/>
    </source>
</evidence>
<dbReference type="GO" id="GO:0016020">
    <property type="term" value="C:membrane"/>
    <property type="evidence" value="ECO:0007669"/>
    <property type="project" value="UniProtKB-SubCell"/>
</dbReference>
<dbReference type="PANTHER" id="PTHR23063">
    <property type="entry name" value="PHOSPHOLIPID ACYLTRANSFERASE"/>
    <property type="match status" value="1"/>
</dbReference>
<evidence type="ECO:0000313" key="16">
    <source>
        <dbReference type="EMBL" id="KAG9391063.1"/>
    </source>
</evidence>
<evidence type="ECO:0000256" key="6">
    <source>
        <dbReference type="ARBA" id="ARBA00022692"/>
    </source>
</evidence>
<dbReference type="SUPFAM" id="SSF69593">
    <property type="entry name" value="Glycerol-3-phosphate (1)-acyltransferase"/>
    <property type="match status" value="1"/>
</dbReference>
<keyword evidence="11" id="KW-1208">Phospholipid metabolism</keyword>
<feature type="region of interest" description="Disordered" evidence="13">
    <location>
        <begin position="1"/>
        <end position="34"/>
    </location>
</feature>
<keyword evidence="4" id="KW-0444">Lipid biosynthesis</keyword>
<dbReference type="GO" id="GO:0005783">
    <property type="term" value="C:endoplasmic reticulum"/>
    <property type="evidence" value="ECO:0007669"/>
    <property type="project" value="TreeGrafter"/>
</dbReference>
<comment type="subcellular location">
    <subcellularLocation>
        <location evidence="1">Membrane</location>
    </subcellularLocation>
</comment>
<comment type="pathway">
    <text evidence="2">Lipid metabolism.</text>
</comment>
<evidence type="ECO:0000256" key="14">
    <source>
        <dbReference type="SAM" id="Phobius"/>
    </source>
</evidence>
<evidence type="ECO:0000256" key="9">
    <source>
        <dbReference type="ARBA" id="ARBA00023136"/>
    </source>
</evidence>
<name>A0A8J6AQI2_9EUKA</name>
<evidence type="ECO:0000313" key="17">
    <source>
        <dbReference type="Proteomes" id="UP000717585"/>
    </source>
</evidence>
<feature type="compositionally biased region" description="Basic and acidic residues" evidence="13">
    <location>
        <begin position="1"/>
        <end position="10"/>
    </location>
</feature>
<keyword evidence="10" id="KW-0594">Phospholipid biosynthesis</keyword>
<accession>A0A8J6AQI2</accession>
<dbReference type="SMART" id="SM00563">
    <property type="entry name" value="PlsC"/>
    <property type="match status" value="1"/>
</dbReference>
<evidence type="ECO:0000259" key="15">
    <source>
        <dbReference type="SMART" id="SM00563"/>
    </source>
</evidence>